<sequence length="240" mass="25913">MYMINGDQISVPNAVLALSIIQPDMNPADAYKYQVQQALLDNGVEEAPELYVVFSNFNNEQMLEGTEADDVIITEGDLTFVFAGDGNDSITGNDQNNVFYGGSGDDVLGGGTGDGTYIYRLNDGNDIISDYAYERGNDRLVFSDLTPADVTVGRDGQNLLLSLANGEVITIVNHLNGDTPWAIETIEFADGTTWDHAASQAQISTRLMSTPQVTALIPSPTFTITVVMMSSSLPMLHQLT</sequence>
<comment type="caution">
    <text evidence="2">The sequence shown here is derived from an EMBL/GenBank/DDBJ whole genome shotgun (WGS) entry which is preliminary data.</text>
</comment>
<organism evidence="2 3">
    <name type="scientific">Parasulfitobacter algicola</name>
    <dbReference type="NCBI Taxonomy" id="2614809"/>
    <lineage>
        <taxon>Bacteria</taxon>
        <taxon>Pseudomonadati</taxon>
        <taxon>Pseudomonadota</taxon>
        <taxon>Alphaproteobacteria</taxon>
        <taxon>Rhodobacterales</taxon>
        <taxon>Roseobacteraceae</taxon>
        <taxon>Parasulfitobacter</taxon>
    </lineage>
</organism>
<evidence type="ECO:0000313" key="2">
    <source>
        <dbReference type="EMBL" id="NSX55966.1"/>
    </source>
</evidence>
<reference evidence="2 3" key="1">
    <citation type="submission" date="2020-06" db="EMBL/GenBank/DDBJ databases">
        <title>Sulfitobacter algicola sp. nov., isolated from green algae.</title>
        <authorList>
            <person name="Wang C."/>
        </authorList>
    </citation>
    <scope>NUCLEOTIDE SEQUENCE [LARGE SCALE GENOMIC DNA]</scope>
    <source>
        <strain evidence="2 3">1151</strain>
    </source>
</reference>
<proteinExistence type="predicted"/>
<dbReference type="SUPFAM" id="SSF51120">
    <property type="entry name" value="beta-Roll"/>
    <property type="match status" value="1"/>
</dbReference>
<name>A0ABX2ISV5_9RHOB</name>
<gene>
    <name evidence="2" type="ORF">HRQ87_14270</name>
</gene>
<dbReference type="Proteomes" id="UP000777935">
    <property type="component" value="Unassembled WGS sequence"/>
</dbReference>
<dbReference type="EMBL" id="JABUFE010000009">
    <property type="protein sequence ID" value="NSX55966.1"/>
    <property type="molecule type" value="Genomic_DNA"/>
</dbReference>
<evidence type="ECO:0000313" key="3">
    <source>
        <dbReference type="Proteomes" id="UP000777935"/>
    </source>
</evidence>
<dbReference type="Pfam" id="PF00353">
    <property type="entry name" value="HemolysinCabind"/>
    <property type="match status" value="1"/>
</dbReference>
<dbReference type="InterPro" id="IPR011049">
    <property type="entry name" value="Serralysin-like_metalloprot_C"/>
</dbReference>
<protein>
    <recommendedName>
        <fullName evidence="1">Haemolysin-type calcium binding-related domain-containing protein</fullName>
    </recommendedName>
</protein>
<accession>A0ABX2ISV5</accession>
<feature type="domain" description="Haemolysin-type calcium binding-related" evidence="1">
    <location>
        <begin position="158"/>
        <end position="197"/>
    </location>
</feature>
<dbReference type="Gene3D" id="2.150.10.10">
    <property type="entry name" value="Serralysin-like metalloprotease, C-terminal"/>
    <property type="match status" value="1"/>
</dbReference>
<keyword evidence="3" id="KW-1185">Reference proteome</keyword>
<dbReference type="InterPro" id="IPR001343">
    <property type="entry name" value="Hemolysn_Ca-bd"/>
</dbReference>
<dbReference type="PRINTS" id="PR00313">
    <property type="entry name" value="CABNDNGRPT"/>
</dbReference>
<dbReference type="Pfam" id="PF06594">
    <property type="entry name" value="HCBP_related"/>
    <property type="match status" value="1"/>
</dbReference>
<evidence type="ECO:0000259" key="1">
    <source>
        <dbReference type="Pfam" id="PF06594"/>
    </source>
</evidence>
<dbReference type="InterPro" id="IPR010566">
    <property type="entry name" value="Haemolys_ca-bd"/>
</dbReference>